<evidence type="ECO:0000313" key="5">
    <source>
        <dbReference type="Proteomes" id="UP000594260"/>
    </source>
</evidence>
<dbReference type="SMART" id="SM00355">
    <property type="entry name" value="ZnF_C2H2"/>
    <property type="match status" value="3"/>
</dbReference>
<name>A0A7M7KMA2_VARDE</name>
<evidence type="ECO:0000313" key="4">
    <source>
        <dbReference type="EnsemblMetazoa" id="XP_022669038"/>
    </source>
</evidence>
<dbReference type="PROSITE" id="PS00028">
    <property type="entry name" value="ZINC_FINGER_C2H2_1"/>
    <property type="match status" value="1"/>
</dbReference>
<dbReference type="InterPro" id="IPR013087">
    <property type="entry name" value="Znf_C2H2_type"/>
</dbReference>
<dbReference type="AlphaFoldDB" id="A0A7M7KMA2"/>
<feature type="compositionally biased region" description="Basic and acidic residues" evidence="2">
    <location>
        <begin position="160"/>
        <end position="172"/>
    </location>
</feature>
<dbReference type="Proteomes" id="UP000594260">
    <property type="component" value="Unplaced"/>
</dbReference>
<keyword evidence="5" id="KW-1185">Reference proteome</keyword>
<evidence type="ECO:0000256" key="2">
    <source>
        <dbReference type="SAM" id="MobiDB-lite"/>
    </source>
</evidence>
<dbReference type="PROSITE" id="PS50157">
    <property type="entry name" value="ZINC_FINGER_C2H2_2"/>
    <property type="match status" value="1"/>
</dbReference>
<dbReference type="PANTHER" id="PTHR21020">
    <property type="entry name" value="ZINC FINGER PROTEIN 800"/>
    <property type="match status" value="1"/>
</dbReference>
<dbReference type="KEGG" id="vde:111253617"/>
<evidence type="ECO:0000256" key="1">
    <source>
        <dbReference type="PROSITE-ProRule" id="PRU00042"/>
    </source>
</evidence>
<feature type="domain" description="C2H2-type" evidence="3">
    <location>
        <begin position="54"/>
        <end position="86"/>
    </location>
</feature>
<dbReference type="InParanoid" id="A0A7M7KMA2"/>
<accession>A0A7M7KMA2</accession>
<dbReference type="GeneID" id="111253617"/>
<keyword evidence="1" id="KW-0862">Zinc</keyword>
<feature type="compositionally biased region" description="Polar residues" evidence="2">
    <location>
        <begin position="182"/>
        <end position="198"/>
    </location>
</feature>
<dbReference type="InterPro" id="IPR039149">
    <property type="entry name" value="ZNF800"/>
</dbReference>
<organism evidence="4 5">
    <name type="scientific">Varroa destructor</name>
    <name type="common">Honeybee mite</name>
    <dbReference type="NCBI Taxonomy" id="109461"/>
    <lineage>
        <taxon>Eukaryota</taxon>
        <taxon>Metazoa</taxon>
        <taxon>Ecdysozoa</taxon>
        <taxon>Arthropoda</taxon>
        <taxon>Chelicerata</taxon>
        <taxon>Arachnida</taxon>
        <taxon>Acari</taxon>
        <taxon>Parasitiformes</taxon>
        <taxon>Mesostigmata</taxon>
        <taxon>Gamasina</taxon>
        <taxon>Dermanyssoidea</taxon>
        <taxon>Varroidae</taxon>
        <taxon>Varroa</taxon>
    </lineage>
</organism>
<sequence>MSKRHRRKLPSVDVSVLEQPLNLGESDAVVLAKALRDGTSEIQHVLVNECNVILECRVCRALFRSLANLLSHKRHYCRASHSDRPAVAVGGRNPEITQIVPVSSSVAAPTHVVRHRDTLEHASSDRLASSHQENSRDQSRKHTPAVKRRTDTAVLTVTRNSREEPKSEERVLSTKPAEGSTKFGTATPLDSTSATVSQLDAEDSPKPLGQVQRLSVSSASSKLGSDFVVDGAETLSSKSIENDHCTDICMRTWQCFTCHLAFDNSYRMRRHLVYDHGTEVRYHLCPRCGFEREYFFEVMRHLHTEHGLGAKQLADLREDVQDRVRYRPRQNSLLGLSNEH</sequence>
<evidence type="ECO:0000259" key="3">
    <source>
        <dbReference type="PROSITE" id="PS50157"/>
    </source>
</evidence>
<dbReference type="OMA" id="HKERICY"/>
<protein>
    <recommendedName>
        <fullName evidence="3">C2H2-type domain-containing protein</fullName>
    </recommendedName>
</protein>
<keyword evidence="1" id="KW-0863">Zinc-finger</keyword>
<reference evidence="4" key="1">
    <citation type="submission" date="2021-01" db="UniProtKB">
        <authorList>
            <consortium name="EnsemblMetazoa"/>
        </authorList>
    </citation>
    <scope>IDENTIFICATION</scope>
</reference>
<keyword evidence="1" id="KW-0479">Metal-binding</keyword>
<dbReference type="Gene3D" id="3.30.160.60">
    <property type="entry name" value="Classic Zinc Finger"/>
    <property type="match status" value="1"/>
</dbReference>
<dbReference type="PANTHER" id="PTHR21020:SF0">
    <property type="entry name" value="ZINC FINGER PROTEIN 800"/>
    <property type="match status" value="1"/>
</dbReference>
<dbReference type="RefSeq" id="XP_022669038.1">
    <property type="nucleotide sequence ID" value="XM_022813303.1"/>
</dbReference>
<dbReference type="GO" id="GO:0008270">
    <property type="term" value="F:zinc ion binding"/>
    <property type="evidence" value="ECO:0007669"/>
    <property type="project" value="UniProtKB-KW"/>
</dbReference>
<proteinExistence type="predicted"/>
<feature type="region of interest" description="Disordered" evidence="2">
    <location>
        <begin position="120"/>
        <end position="209"/>
    </location>
</feature>
<dbReference type="EnsemblMetazoa" id="XM_022813303">
    <property type="protein sequence ID" value="XP_022669038"/>
    <property type="gene ID" value="LOC111253617"/>
</dbReference>